<evidence type="ECO:0000313" key="2">
    <source>
        <dbReference type="EMBL" id="ERM98734.1"/>
    </source>
</evidence>
<evidence type="ECO:0000313" key="3">
    <source>
        <dbReference type="Proteomes" id="UP000017836"/>
    </source>
</evidence>
<dbReference type="Gramene" id="ERM98734">
    <property type="protein sequence ID" value="ERM98734"/>
    <property type="gene ID" value="AMTR_s00082p00071180"/>
</dbReference>
<dbReference type="Proteomes" id="UP000017836">
    <property type="component" value="Unassembled WGS sequence"/>
</dbReference>
<proteinExistence type="predicted"/>
<gene>
    <name evidence="2" type="ORF">AMTR_s00082p00071180</name>
</gene>
<sequence length="121" mass="12977">MAEMAEVERGGRDRRRWLRWSVAEEKGGDGRVRKVDSRKGVAMVAERWEVGAVVKKIGETEVSTAKGRLGGMRKWLDGVEGEAHGNERWHMVMGAGHDGASEEGGREGAPGEGGCAVMGGS</sequence>
<dbReference type="AlphaFoldDB" id="W1NVP0"/>
<organism evidence="2 3">
    <name type="scientific">Amborella trichopoda</name>
    <dbReference type="NCBI Taxonomy" id="13333"/>
    <lineage>
        <taxon>Eukaryota</taxon>
        <taxon>Viridiplantae</taxon>
        <taxon>Streptophyta</taxon>
        <taxon>Embryophyta</taxon>
        <taxon>Tracheophyta</taxon>
        <taxon>Spermatophyta</taxon>
        <taxon>Magnoliopsida</taxon>
        <taxon>Amborellales</taxon>
        <taxon>Amborellaceae</taxon>
        <taxon>Amborella</taxon>
    </lineage>
</organism>
<reference evidence="3" key="1">
    <citation type="journal article" date="2013" name="Science">
        <title>The Amborella genome and the evolution of flowering plants.</title>
        <authorList>
            <consortium name="Amborella Genome Project"/>
        </authorList>
    </citation>
    <scope>NUCLEOTIDE SEQUENCE [LARGE SCALE GENOMIC DNA]</scope>
</reference>
<evidence type="ECO:0008006" key="4">
    <source>
        <dbReference type="Google" id="ProtNLM"/>
    </source>
</evidence>
<evidence type="ECO:0000256" key="1">
    <source>
        <dbReference type="SAM" id="MobiDB-lite"/>
    </source>
</evidence>
<feature type="region of interest" description="Disordered" evidence="1">
    <location>
        <begin position="95"/>
        <end position="121"/>
    </location>
</feature>
<feature type="compositionally biased region" description="Gly residues" evidence="1">
    <location>
        <begin position="107"/>
        <end position="121"/>
    </location>
</feature>
<name>W1NVP0_AMBTC</name>
<keyword evidence="3" id="KW-1185">Reference proteome</keyword>
<dbReference type="EMBL" id="KI395277">
    <property type="protein sequence ID" value="ERM98734.1"/>
    <property type="molecule type" value="Genomic_DNA"/>
</dbReference>
<accession>W1NVP0</accession>
<dbReference type="HOGENOM" id="CLU_2041204_0_0_1"/>
<protein>
    <recommendedName>
        <fullName evidence="4">DUF834 domain-containing protein</fullName>
    </recommendedName>
</protein>